<feature type="transmembrane region" description="Helical" evidence="1">
    <location>
        <begin position="61"/>
        <end position="84"/>
    </location>
</feature>
<feature type="transmembrane region" description="Helical" evidence="1">
    <location>
        <begin position="96"/>
        <end position="118"/>
    </location>
</feature>
<feature type="transmembrane region" description="Helical" evidence="1">
    <location>
        <begin position="340"/>
        <end position="361"/>
    </location>
</feature>
<keyword evidence="3" id="KW-1185">Reference proteome</keyword>
<evidence type="ECO:0000256" key="1">
    <source>
        <dbReference type="SAM" id="Phobius"/>
    </source>
</evidence>
<gene>
    <name evidence="2" type="ORF">LV89_03268</name>
</gene>
<comment type="caution">
    <text evidence="2">The sequence shown here is derived from an EMBL/GenBank/DDBJ whole genome shotgun (WGS) entry which is preliminary data.</text>
</comment>
<feature type="transmembrane region" description="Helical" evidence="1">
    <location>
        <begin position="373"/>
        <end position="392"/>
    </location>
</feature>
<proteinExistence type="predicted"/>
<feature type="transmembrane region" description="Helical" evidence="1">
    <location>
        <begin position="185"/>
        <end position="205"/>
    </location>
</feature>
<dbReference type="AlphaFoldDB" id="A0A316EJ67"/>
<keyword evidence="1" id="KW-0812">Transmembrane</keyword>
<organism evidence="2 3">
    <name type="scientific">Arcicella aurantiaca</name>
    <dbReference type="NCBI Taxonomy" id="591202"/>
    <lineage>
        <taxon>Bacteria</taxon>
        <taxon>Pseudomonadati</taxon>
        <taxon>Bacteroidota</taxon>
        <taxon>Cytophagia</taxon>
        <taxon>Cytophagales</taxon>
        <taxon>Flectobacillaceae</taxon>
        <taxon>Arcicella</taxon>
    </lineage>
</organism>
<dbReference type="Proteomes" id="UP000245489">
    <property type="component" value="Unassembled WGS sequence"/>
</dbReference>
<dbReference type="GO" id="GO:0016757">
    <property type="term" value="F:glycosyltransferase activity"/>
    <property type="evidence" value="ECO:0007669"/>
    <property type="project" value="UniProtKB-KW"/>
</dbReference>
<reference evidence="2 3" key="1">
    <citation type="submission" date="2018-05" db="EMBL/GenBank/DDBJ databases">
        <title>Genomic Encyclopedia of Archaeal and Bacterial Type Strains, Phase II (KMG-II): from individual species to whole genera.</title>
        <authorList>
            <person name="Goeker M."/>
        </authorList>
    </citation>
    <scope>NUCLEOTIDE SEQUENCE [LARGE SCALE GENOMIC DNA]</scope>
    <source>
        <strain evidence="2 3">DSM 22214</strain>
    </source>
</reference>
<dbReference type="EMBL" id="QGGO01000018">
    <property type="protein sequence ID" value="PWK23000.1"/>
    <property type="molecule type" value="Genomic_DNA"/>
</dbReference>
<accession>A0A316EJ67</accession>
<feature type="transmembrane region" description="Helical" evidence="1">
    <location>
        <begin position="399"/>
        <end position="420"/>
    </location>
</feature>
<feature type="transmembrane region" description="Helical" evidence="1">
    <location>
        <begin position="152"/>
        <end position="179"/>
    </location>
</feature>
<evidence type="ECO:0000313" key="3">
    <source>
        <dbReference type="Proteomes" id="UP000245489"/>
    </source>
</evidence>
<name>A0A316EJ67_9BACT</name>
<keyword evidence="2" id="KW-0328">Glycosyltransferase</keyword>
<feature type="transmembrane region" description="Helical" evidence="1">
    <location>
        <begin position="297"/>
        <end position="328"/>
    </location>
</feature>
<keyword evidence="2" id="KW-0808">Transferase</keyword>
<keyword evidence="1" id="KW-0472">Membrane</keyword>
<keyword evidence="1" id="KW-1133">Transmembrane helix</keyword>
<evidence type="ECO:0000313" key="2">
    <source>
        <dbReference type="EMBL" id="PWK23000.1"/>
    </source>
</evidence>
<sequence>MTILWTGIVLRVLIFIVMNPQNPDPHHEVLEFMVKSNRLPFSNELFLACHPPLYYLLALPFYILGGLKCVEFFGLITSCINLWLMSKLLKLTIEDVLIRNVSFLLATFLGTYVIYSLFVSNDTLSVLMGTWFFYNLAKYLKNQELKYEIILSLSAGLSLLTKLTFLPFIPVTLVVMFLVRVRGSFIKMFYTMALCGTIIVVTGTYKQYQNYRSQHQFFIHNLDIFPLPSNSIFYQGPKSWYDVNIFTLIKDPNLSSRNPSIHSAPLLMYGTFWYKHIYFENNLTFGNYSGFRYIGSLFFIVGILPTLLILIGLALMIRQIFVLLFTWFKNFGTEMFWQNLFKTTCIILLLGSVGTMFTGIIKYNDWAFMHVRLLVHVFYPIVLLLATGLSFVKAHLPKLLQYAVLNLTIFAGLTIVYFSVESGVLLWNYLNYGNKDEIQWYVNRSLGL</sequence>
<protein>
    <submittedName>
        <fullName evidence="2">Dolichyl-phosphate-mannose-protein mannosyltransferase</fullName>
    </submittedName>
</protein>